<dbReference type="InterPro" id="IPR011013">
    <property type="entry name" value="Gal_mutarotase_sf_dom"/>
</dbReference>
<dbReference type="SUPFAM" id="SSF74650">
    <property type="entry name" value="Galactose mutarotase-like"/>
    <property type="match status" value="1"/>
</dbReference>
<reference evidence="1" key="1">
    <citation type="submission" date="2018-04" db="EMBL/GenBank/DDBJ databases">
        <title>WGS assembly of Panicum hallii.</title>
        <authorList>
            <person name="Lovell J."/>
            <person name="Jenkins J."/>
            <person name="Lowry D."/>
            <person name="Mamidi S."/>
            <person name="Sreedasyam A."/>
            <person name="Weng X."/>
            <person name="Barry K."/>
            <person name="Bonette J."/>
            <person name="Campitelli B."/>
            <person name="Daum C."/>
            <person name="Gordon S."/>
            <person name="Gould B."/>
            <person name="Lipzen A."/>
            <person name="Macqueen A."/>
            <person name="Palacio-Mejia J."/>
            <person name="Plott C."/>
            <person name="Shakirov E."/>
            <person name="Shu S."/>
            <person name="Yoshinaga Y."/>
            <person name="Zane M."/>
            <person name="Rokhsar D."/>
            <person name="Grimwood J."/>
            <person name="Schmutz J."/>
            <person name="Juenger T."/>
        </authorList>
    </citation>
    <scope>NUCLEOTIDE SEQUENCE [LARGE SCALE GENOMIC DNA]</scope>
    <source>
        <strain evidence="1">FIL2</strain>
    </source>
</reference>
<name>A0A2T8KP61_9POAL</name>
<organism evidence="1">
    <name type="scientific">Panicum hallii</name>
    <dbReference type="NCBI Taxonomy" id="206008"/>
    <lineage>
        <taxon>Eukaryota</taxon>
        <taxon>Viridiplantae</taxon>
        <taxon>Streptophyta</taxon>
        <taxon>Embryophyta</taxon>
        <taxon>Tracheophyta</taxon>
        <taxon>Spermatophyta</taxon>
        <taxon>Magnoliopsida</taxon>
        <taxon>Liliopsida</taxon>
        <taxon>Poales</taxon>
        <taxon>Poaceae</taxon>
        <taxon>PACMAD clade</taxon>
        <taxon>Panicoideae</taxon>
        <taxon>Panicodae</taxon>
        <taxon>Paniceae</taxon>
        <taxon>Panicinae</taxon>
        <taxon>Panicum</taxon>
        <taxon>Panicum sect. Panicum</taxon>
    </lineage>
</organism>
<dbReference type="Proteomes" id="UP000243499">
    <property type="component" value="Chromosome 2"/>
</dbReference>
<sequence>MGTCLSCRTHQECQCEVRIEGLETLDYLDNLSHKEEQGDAITFESEVDRVCVSSPNVVAILDHEKKRSFLIRKEGLPDVVVWNPWENKSKTMVDLVMRSTSRCFALMRPWWRERSSLSHGRSGQGSWSYLQFHPPTAVIILITPSASSV</sequence>
<dbReference type="InterPro" id="IPR014718">
    <property type="entry name" value="GH-type_carb-bd"/>
</dbReference>
<evidence type="ECO:0000313" key="1">
    <source>
        <dbReference type="EMBL" id="PVH63977.1"/>
    </source>
</evidence>
<evidence type="ECO:0008006" key="2">
    <source>
        <dbReference type="Google" id="ProtNLM"/>
    </source>
</evidence>
<dbReference type="EMBL" id="CM008047">
    <property type="protein sequence ID" value="PVH63977.1"/>
    <property type="molecule type" value="Genomic_DNA"/>
</dbReference>
<dbReference type="AlphaFoldDB" id="A0A2T8KP61"/>
<dbReference type="PANTHER" id="PTHR11122">
    <property type="entry name" value="APOSPORY-ASSOCIATED PROTEIN C-RELATED"/>
    <property type="match status" value="1"/>
</dbReference>
<dbReference type="GO" id="GO:0047938">
    <property type="term" value="F:glucose-6-phosphate 1-epimerase activity"/>
    <property type="evidence" value="ECO:0007669"/>
    <property type="project" value="TreeGrafter"/>
</dbReference>
<proteinExistence type="predicted"/>
<accession>A0A2T8KP61</accession>
<dbReference type="GO" id="GO:0005737">
    <property type="term" value="C:cytoplasm"/>
    <property type="evidence" value="ECO:0007669"/>
    <property type="project" value="TreeGrafter"/>
</dbReference>
<dbReference type="GO" id="GO:0005975">
    <property type="term" value="P:carbohydrate metabolic process"/>
    <property type="evidence" value="ECO:0007669"/>
    <property type="project" value="InterPro"/>
</dbReference>
<dbReference type="Gramene" id="PVH63977">
    <property type="protein sequence ID" value="PVH63977"/>
    <property type="gene ID" value="PAHAL_2G150000"/>
</dbReference>
<dbReference type="Pfam" id="PF01263">
    <property type="entry name" value="Aldose_epim"/>
    <property type="match status" value="1"/>
</dbReference>
<gene>
    <name evidence="1" type="ORF">PAHAL_2G150000</name>
</gene>
<dbReference type="GO" id="GO:0030246">
    <property type="term" value="F:carbohydrate binding"/>
    <property type="evidence" value="ECO:0007669"/>
    <property type="project" value="InterPro"/>
</dbReference>
<dbReference type="InterPro" id="IPR008183">
    <property type="entry name" value="Aldose_1/G6P_1-epimerase"/>
</dbReference>
<protein>
    <recommendedName>
        <fullName evidence="2">Glucose-6-phosphate 1-epimerase</fullName>
    </recommendedName>
</protein>
<dbReference type="PANTHER" id="PTHR11122:SF59">
    <property type="entry name" value="GLUCOSE-6-PHOSPHATE 1-EPIMERASE"/>
    <property type="match status" value="1"/>
</dbReference>
<dbReference type="Gene3D" id="2.70.98.10">
    <property type="match status" value="1"/>
</dbReference>